<organism evidence="8 9">
    <name type="scientific">Rufibacter quisquiliarum</name>
    <dbReference type="NCBI Taxonomy" id="1549639"/>
    <lineage>
        <taxon>Bacteria</taxon>
        <taxon>Pseudomonadati</taxon>
        <taxon>Bacteroidota</taxon>
        <taxon>Cytophagia</taxon>
        <taxon>Cytophagales</taxon>
        <taxon>Hymenobacteraceae</taxon>
        <taxon>Rufibacter</taxon>
    </lineage>
</organism>
<dbReference type="CDD" id="cd08977">
    <property type="entry name" value="SusD"/>
    <property type="match status" value="1"/>
</dbReference>
<dbReference type="AlphaFoldDB" id="A0A839GJR1"/>
<dbReference type="GO" id="GO:0009279">
    <property type="term" value="C:cell outer membrane"/>
    <property type="evidence" value="ECO:0007669"/>
    <property type="project" value="UniProtKB-SubCell"/>
</dbReference>
<comment type="similarity">
    <text evidence="2">Belongs to the SusD family.</text>
</comment>
<dbReference type="InterPro" id="IPR012944">
    <property type="entry name" value="SusD_RagB_dom"/>
</dbReference>
<dbReference type="RefSeq" id="WP_182511500.1">
    <property type="nucleotide sequence ID" value="NZ_JACJIQ010000001.1"/>
</dbReference>
<reference evidence="8 9" key="1">
    <citation type="submission" date="2020-08" db="EMBL/GenBank/DDBJ databases">
        <title>Genomic Encyclopedia of Type Strains, Phase IV (KMG-IV): sequencing the most valuable type-strain genomes for metagenomic binning, comparative biology and taxonomic classification.</title>
        <authorList>
            <person name="Goeker M."/>
        </authorList>
    </citation>
    <scope>NUCLEOTIDE SEQUENCE [LARGE SCALE GENOMIC DNA]</scope>
    <source>
        <strain evidence="8 9">DSM 29854</strain>
    </source>
</reference>
<dbReference type="Pfam" id="PF07980">
    <property type="entry name" value="SusD_RagB"/>
    <property type="match status" value="1"/>
</dbReference>
<evidence type="ECO:0000256" key="2">
    <source>
        <dbReference type="ARBA" id="ARBA00006275"/>
    </source>
</evidence>
<proteinExistence type="inferred from homology"/>
<dbReference type="InterPro" id="IPR033985">
    <property type="entry name" value="SusD-like_N"/>
</dbReference>
<evidence type="ECO:0000256" key="3">
    <source>
        <dbReference type="ARBA" id="ARBA00022729"/>
    </source>
</evidence>
<keyword evidence="3" id="KW-0732">Signal</keyword>
<dbReference type="Gene3D" id="1.25.40.390">
    <property type="match status" value="1"/>
</dbReference>
<evidence type="ECO:0008006" key="10">
    <source>
        <dbReference type="Google" id="ProtNLM"/>
    </source>
</evidence>
<keyword evidence="5" id="KW-0998">Cell outer membrane</keyword>
<dbReference type="SUPFAM" id="SSF48452">
    <property type="entry name" value="TPR-like"/>
    <property type="match status" value="1"/>
</dbReference>
<feature type="domain" description="SusD-like N-terminal" evidence="7">
    <location>
        <begin position="88"/>
        <end position="216"/>
    </location>
</feature>
<protein>
    <recommendedName>
        <fullName evidence="10">Starch-binding associating with outer membrane</fullName>
    </recommendedName>
</protein>
<comment type="subcellular location">
    <subcellularLocation>
        <location evidence="1">Cell outer membrane</location>
    </subcellularLocation>
</comment>
<feature type="domain" description="RagB/SusD" evidence="6">
    <location>
        <begin position="270"/>
        <end position="573"/>
    </location>
</feature>
<keyword evidence="4" id="KW-0472">Membrane</keyword>
<dbReference type="InterPro" id="IPR011990">
    <property type="entry name" value="TPR-like_helical_dom_sf"/>
</dbReference>
<keyword evidence="9" id="KW-1185">Reference proteome</keyword>
<evidence type="ECO:0000256" key="4">
    <source>
        <dbReference type="ARBA" id="ARBA00023136"/>
    </source>
</evidence>
<accession>A0A839GJR1</accession>
<evidence type="ECO:0000256" key="1">
    <source>
        <dbReference type="ARBA" id="ARBA00004442"/>
    </source>
</evidence>
<sequence length="573" mass="64454">MRIYRYFILMLMVPLLWGTPSCSLEEELYSTPTPEAIRTETDATAVVNGMYARFNDAAAFKFQGMLMLMLMADDLYSDSGSEYGPWGQRTLSGVNTASFWNQLYLTIGHANDVIKLMDDRQFSAEFEKRIYGEAYFIRAFCYYYLVRMYGGVPLRLEAVDINSNFYLPRSSVDQVYTQIFEDLTKASIRLPLAKSIAAAELGRASKGAAQAFMAQASLTYGNQLSLKGQDPTLHYSNAITYADSVITSGQYELLNFADLFDITKETNAYNEVIFGVRFQTDNQNRAQPAAGSEFALRFMAPATVGVTGRPNTSGAANIKPMHWFADFYRTGDYALGTGNTAILDFRNEVSFYLRGKNAAGNTVVMYPDTTLRSNTARVAFPLVGKYKDPGGKDERNHGNDLFIIRFAEMYLIKAEAENELRGPTPVAITAFNEVRKRAQRANGTPRAVPVLLPDNNSGNLTKAQFRLKIFHERGLELVGEGQRWFDLVRMQHPTDPSKTMYEYQFKEELPQTKYPKTLPVWRPNVAPPRWSNSNAVYAPALNVSVPKFLLFPVPTSELLQNPSIGLRNQNIGW</sequence>
<evidence type="ECO:0000256" key="5">
    <source>
        <dbReference type="ARBA" id="ARBA00023237"/>
    </source>
</evidence>
<evidence type="ECO:0000313" key="8">
    <source>
        <dbReference type="EMBL" id="MBA9075825.1"/>
    </source>
</evidence>
<comment type="caution">
    <text evidence="8">The sequence shown here is derived from an EMBL/GenBank/DDBJ whole genome shotgun (WGS) entry which is preliminary data.</text>
</comment>
<name>A0A839GJR1_9BACT</name>
<evidence type="ECO:0000259" key="6">
    <source>
        <dbReference type="Pfam" id="PF07980"/>
    </source>
</evidence>
<evidence type="ECO:0000259" key="7">
    <source>
        <dbReference type="Pfam" id="PF14322"/>
    </source>
</evidence>
<dbReference type="EMBL" id="JACJIQ010000001">
    <property type="protein sequence ID" value="MBA9075825.1"/>
    <property type="molecule type" value="Genomic_DNA"/>
</dbReference>
<evidence type="ECO:0000313" key="9">
    <source>
        <dbReference type="Proteomes" id="UP000563094"/>
    </source>
</evidence>
<gene>
    <name evidence="8" type="ORF">FHS90_000522</name>
</gene>
<dbReference type="Proteomes" id="UP000563094">
    <property type="component" value="Unassembled WGS sequence"/>
</dbReference>
<dbReference type="Pfam" id="PF14322">
    <property type="entry name" value="SusD-like_3"/>
    <property type="match status" value="1"/>
</dbReference>